<organism evidence="2 3">
    <name type="scientific">Candidatus Nealsonbacteria bacterium RIFOXYB1_FULL_40_15</name>
    <dbReference type="NCBI Taxonomy" id="1801677"/>
    <lineage>
        <taxon>Bacteria</taxon>
        <taxon>Candidatus Nealsoniibacteriota</taxon>
    </lineage>
</organism>
<evidence type="ECO:0000256" key="1">
    <source>
        <dbReference type="SAM" id="Phobius"/>
    </source>
</evidence>
<comment type="caution">
    <text evidence="2">The sequence shown here is derived from an EMBL/GenBank/DDBJ whole genome shotgun (WGS) entry which is preliminary data.</text>
</comment>
<dbReference type="EMBL" id="MHMM01000013">
    <property type="protein sequence ID" value="OGZ26910.1"/>
    <property type="molecule type" value="Genomic_DNA"/>
</dbReference>
<dbReference type="Proteomes" id="UP000177740">
    <property type="component" value="Unassembled WGS sequence"/>
</dbReference>
<keyword evidence="1" id="KW-0472">Membrane</keyword>
<sequence>MRIFESNFSLKKIIFLKILSYLEYLFISNSIIIGLLFFLIPIMVMSNENVLFFHKFGSVMEFLLPLFSIKSPQEFINAIVALVLIAFPIIGYLASLFLKKTFKDFKFELRFAYKLLIIEIAYLLLIIISFAVFNFYGEKFDLAGFIVSVLISIFGLAFYSFSYFCRILKNELKKKTS</sequence>
<protein>
    <submittedName>
        <fullName evidence="2">Uncharacterized protein</fullName>
    </submittedName>
</protein>
<accession>A0A1G2ENI0</accession>
<dbReference type="STRING" id="1801677.A2365_02130"/>
<feature type="transmembrane region" description="Helical" evidence="1">
    <location>
        <begin position="142"/>
        <end position="165"/>
    </location>
</feature>
<evidence type="ECO:0000313" key="2">
    <source>
        <dbReference type="EMBL" id="OGZ26910.1"/>
    </source>
</evidence>
<keyword evidence="1" id="KW-1133">Transmembrane helix</keyword>
<name>A0A1G2ENI0_9BACT</name>
<keyword evidence="1" id="KW-0812">Transmembrane</keyword>
<dbReference type="AlphaFoldDB" id="A0A1G2ENI0"/>
<feature type="transmembrane region" description="Helical" evidence="1">
    <location>
        <begin position="115"/>
        <end position="136"/>
    </location>
</feature>
<feature type="transmembrane region" description="Helical" evidence="1">
    <location>
        <begin position="21"/>
        <end position="44"/>
    </location>
</feature>
<feature type="transmembrane region" description="Helical" evidence="1">
    <location>
        <begin position="75"/>
        <end position="94"/>
    </location>
</feature>
<gene>
    <name evidence="2" type="ORF">A2365_02130</name>
</gene>
<proteinExistence type="predicted"/>
<reference evidence="2 3" key="1">
    <citation type="journal article" date="2016" name="Nat. Commun.">
        <title>Thousands of microbial genomes shed light on interconnected biogeochemical processes in an aquifer system.</title>
        <authorList>
            <person name="Anantharaman K."/>
            <person name="Brown C.T."/>
            <person name="Hug L.A."/>
            <person name="Sharon I."/>
            <person name="Castelle C.J."/>
            <person name="Probst A.J."/>
            <person name="Thomas B.C."/>
            <person name="Singh A."/>
            <person name="Wilkins M.J."/>
            <person name="Karaoz U."/>
            <person name="Brodie E.L."/>
            <person name="Williams K.H."/>
            <person name="Hubbard S.S."/>
            <person name="Banfield J.F."/>
        </authorList>
    </citation>
    <scope>NUCLEOTIDE SEQUENCE [LARGE SCALE GENOMIC DNA]</scope>
</reference>
<evidence type="ECO:0000313" key="3">
    <source>
        <dbReference type="Proteomes" id="UP000177740"/>
    </source>
</evidence>